<feature type="transmembrane region" description="Helical" evidence="1">
    <location>
        <begin position="50"/>
        <end position="69"/>
    </location>
</feature>
<feature type="transmembrane region" description="Helical" evidence="1">
    <location>
        <begin position="343"/>
        <end position="362"/>
    </location>
</feature>
<protein>
    <submittedName>
        <fullName evidence="2">DUF4153 domain-containing protein</fullName>
    </submittedName>
</protein>
<dbReference type="Pfam" id="PF13687">
    <property type="entry name" value="DUF4153"/>
    <property type="match status" value="1"/>
</dbReference>
<dbReference type="EMBL" id="JADINB010000131">
    <property type="protein sequence ID" value="MBO8429470.1"/>
    <property type="molecule type" value="Genomic_DNA"/>
</dbReference>
<keyword evidence="1" id="KW-0812">Transmembrane</keyword>
<evidence type="ECO:0000256" key="1">
    <source>
        <dbReference type="SAM" id="Phobius"/>
    </source>
</evidence>
<comment type="caution">
    <text evidence="2">The sequence shown here is derived from an EMBL/GenBank/DDBJ whole genome shotgun (WGS) entry which is preliminary data.</text>
</comment>
<organism evidence="2 3">
    <name type="scientific">Candidatus Egerieousia excrementavium</name>
    <dbReference type="NCBI Taxonomy" id="2840778"/>
    <lineage>
        <taxon>Bacteria</taxon>
        <taxon>Pseudomonadati</taxon>
        <taxon>Bacteroidota</taxon>
        <taxon>Bacteroidia</taxon>
        <taxon>Bacteroidales</taxon>
        <taxon>Candidatus Egerieousia</taxon>
    </lineage>
</organism>
<feature type="transmembrane region" description="Helical" evidence="1">
    <location>
        <begin position="20"/>
        <end position="38"/>
    </location>
</feature>
<feature type="transmembrane region" description="Helical" evidence="1">
    <location>
        <begin position="104"/>
        <end position="123"/>
    </location>
</feature>
<name>A0A9D9GWB8_9BACT</name>
<accession>A0A9D9GWB8</accession>
<keyword evidence="1" id="KW-1133">Transmembrane helix</keyword>
<gene>
    <name evidence="2" type="ORF">IAC68_06030</name>
</gene>
<reference evidence="2" key="2">
    <citation type="journal article" date="2021" name="PeerJ">
        <title>Extensive microbial diversity within the chicken gut microbiome revealed by metagenomics and culture.</title>
        <authorList>
            <person name="Gilroy R."/>
            <person name="Ravi A."/>
            <person name="Getino M."/>
            <person name="Pursley I."/>
            <person name="Horton D.L."/>
            <person name="Alikhan N.F."/>
            <person name="Baker D."/>
            <person name="Gharbi K."/>
            <person name="Hall N."/>
            <person name="Watson M."/>
            <person name="Adriaenssens E.M."/>
            <person name="Foster-Nyarko E."/>
            <person name="Jarju S."/>
            <person name="Secka A."/>
            <person name="Antonio M."/>
            <person name="Oren A."/>
            <person name="Chaudhuri R.R."/>
            <person name="La Ragione R."/>
            <person name="Hildebrand F."/>
            <person name="Pallen M.J."/>
        </authorList>
    </citation>
    <scope>NUCLEOTIDE SEQUENCE</scope>
    <source>
        <strain evidence="2">15467</strain>
    </source>
</reference>
<sequence>MKTVIRTLNRFSRRIAATTANYPAETFIILLFFIYALLATNDTVPAERCYTALYPIFLTVAFLCNTVSARHKVQKRHPMRLLYYASTLLPLFFLKSDASGFVNSTSYFISLILCPLAVFAAGLRKENLSYVSQATTHVKNAVYAASLSGMTFVLLYAIYLSFTYIFFPENSQPYHMADITTYLLIFSFLLFMPFAFLAFTRKSRENTARKRVPHTPDIAGIAINYIMTPALLVYTCMLYIYFASILITWTLPKGGIAMMVFIYTMAAMAARAVHMTIRKQHVFARFYTRFSFISLPALIMFWIGVWYRISEYGFTQARVYLVICGVIMTATMVLFFSEKHGRFLYANIIAIVLLALFTYVPGISAAEIEQRSQAGRTADYPANAADTVYAEKATFLYWYSNELQAENIPVDITGFSSLHKIGWSDSGYGNGLYRYNTSPAVSGSAQTRLIVVSPSNDTLANSSFAEILSAQFEKCGLDARSPADSLQAHRAELLVYDTDSMRIVFDNLTVGTKRDSTHFLIDVTPELLLLK</sequence>
<reference evidence="2" key="1">
    <citation type="submission" date="2020-10" db="EMBL/GenBank/DDBJ databases">
        <authorList>
            <person name="Gilroy R."/>
        </authorList>
    </citation>
    <scope>NUCLEOTIDE SEQUENCE</scope>
    <source>
        <strain evidence="2">15467</strain>
    </source>
</reference>
<feature type="transmembrane region" description="Helical" evidence="1">
    <location>
        <begin position="319"/>
        <end position="336"/>
    </location>
</feature>
<feature type="transmembrane region" description="Helical" evidence="1">
    <location>
        <begin position="254"/>
        <end position="274"/>
    </location>
</feature>
<feature type="transmembrane region" description="Helical" evidence="1">
    <location>
        <begin position="221"/>
        <end position="242"/>
    </location>
</feature>
<dbReference type="AlphaFoldDB" id="A0A9D9GWB8"/>
<dbReference type="InterPro" id="IPR025291">
    <property type="entry name" value="DUF4153"/>
</dbReference>
<proteinExistence type="predicted"/>
<feature type="transmembrane region" description="Helical" evidence="1">
    <location>
        <begin position="179"/>
        <end position="200"/>
    </location>
</feature>
<feature type="transmembrane region" description="Helical" evidence="1">
    <location>
        <begin position="143"/>
        <end position="167"/>
    </location>
</feature>
<feature type="transmembrane region" description="Helical" evidence="1">
    <location>
        <begin position="81"/>
        <end position="98"/>
    </location>
</feature>
<evidence type="ECO:0000313" key="2">
    <source>
        <dbReference type="EMBL" id="MBO8429470.1"/>
    </source>
</evidence>
<evidence type="ECO:0000313" key="3">
    <source>
        <dbReference type="Proteomes" id="UP000823635"/>
    </source>
</evidence>
<dbReference type="Proteomes" id="UP000823635">
    <property type="component" value="Unassembled WGS sequence"/>
</dbReference>
<keyword evidence="1" id="KW-0472">Membrane</keyword>
<feature type="transmembrane region" description="Helical" evidence="1">
    <location>
        <begin position="286"/>
        <end position="307"/>
    </location>
</feature>